<accession>A0ABS5ARE8</accession>
<keyword evidence="1" id="KW-0560">Oxidoreductase</keyword>
<organism evidence="3 4">
    <name type="scientific">Crossiella equi</name>
    <dbReference type="NCBI Taxonomy" id="130796"/>
    <lineage>
        <taxon>Bacteria</taxon>
        <taxon>Bacillati</taxon>
        <taxon>Actinomycetota</taxon>
        <taxon>Actinomycetes</taxon>
        <taxon>Pseudonocardiales</taxon>
        <taxon>Pseudonocardiaceae</taxon>
        <taxon>Crossiella</taxon>
    </lineage>
</organism>
<dbReference type="InterPro" id="IPR036291">
    <property type="entry name" value="NAD(P)-bd_dom_sf"/>
</dbReference>
<protein>
    <submittedName>
        <fullName evidence="3">NAD(P)-dependent dehydrogenase (Short-subunit alcohol dehydrogenase family)</fullName>
    </submittedName>
</protein>
<sequence length="243" mass="26390">MSEQNWTEADVPDQQGRVAIVTGSNTGIGYDTAAVLARRGATVVLAVRDPEKGKQAAERITASAPGAAVRLQRLDLSSLDSVRTAAAELRDSLDRIDLLINNAGVMYTPRSKTQDGFELQFGTNHLGHFAFTGLLLDRVLATPGSRVVTVASMAHNIRAKIHFEDLQWERRYDRVAAYGQAKLANVKFGQTAHSGGERYPQVRAHGYRPRRWLSGLDPDPHAQPARPGSPRLGVGTLACSRVA</sequence>
<dbReference type="Pfam" id="PF00106">
    <property type="entry name" value="adh_short"/>
    <property type="match status" value="1"/>
</dbReference>
<dbReference type="InterPro" id="IPR002347">
    <property type="entry name" value="SDR_fam"/>
</dbReference>
<proteinExistence type="predicted"/>
<dbReference type="PRINTS" id="PR00081">
    <property type="entry name" value="GDHRDH"/>
</dbReference>
<reference evidence="3 4" key="1">
    <citation type="submission" date="2021-03" db="EMBL/GenBank/DDBJ databases">
        <title>Sequencing the genomes of 1000 actinobacteria strains.</title>
        <authorList>
            <person name="Klenk H.-P."/>
        </authorList>
    </citation>
    <scope>NUCLEOTIDE SEQUENCE [LARGE SCALE GENOMIC DNA]</scope>
    <source>
        <strain evidence="3 4">DSM 44580</strain>
    </source>
</reference>
<evidence type="ECO:0000256" key="1">
    <source>
        <dbReference type="ARBA" id="ARBA00023002"/>
    </source>
</evidence>
<name>A0ABS5ARE8_9PSEU</name>
<evidence type="ECO:0000313" key="3">
    <source>
        <dbReference type="EMBL" id="MBP2479131.1"/>
    </source>
</evidence>
<evidence type="ECO:0000256" key="2">
    <source>
        <dbReference type="SAM" id="MobiDB-lite"/>
    </source>
</evidence>
<dbReference type="SUPFAM" id="SSF51735">
    <property type="entry name" value="NAD(P)-binding Rossmann-fold domains"/>
    <property type="match status" value="1"/>
</dbReference>
<dbReference type="Proteomes" id="UP001519363">
    <property type="component" value="Unassembled WGS sequence"/>
</dbReference>
<dbReference type="EMBL" id="JAGIOO010000001">
    <property type="protein sequence ID" value="MBP2479131.1"/>
    <property type="molecule type" value="Genomic_DNA"/>
</dbReference>
<dbReference type="Gene3D" id="3.40.50.720">
    <property type="entry name" value="NAD(P)-binding Rossmann-like Domain"/>
    <property type="match status" value="1"/>
</dbReference>
<comment type="caution">
    <text evidence="3">The sequence shown here is derived from an EMBL/GenBank/DDBJ whole genome shotgun (WGS) entry which is preliminary data.</text>
</comment>
<feature type="region of interest" description="Disordered" evidence="2">
    <location>
        <begin position="213"/>
        <end position="235"/>
    </location>
</feature>
<dbReference type="RefSeq" id="WP_086781184.1">
    <property type="nucleotide sequence ID" value="NZ_JAGIOO010000001.1"/>
</dbReference>
<evidence type="ECO:0000313" key="4">
    <source>
        <dbReference type="Proteomes" id="UP001519363"/>
    </source>
</evidence>
<dbReference type="PANTHER" id="PTHR43157">
    <property type="entry name" value="PHOSPHATIDYLINOSITOL-GLYCAN BIOSYNTHESIS CLASS F PROTEIN-RELATED"/>
    <property type="match status" value="1"/>
</dbReference>
<dbReference type="PANTHER" id="PTHR43157:SF31">
    <property type="entry name" value="PHOSPHATIDYLINOSITOL-GLYCAN BIOSYNTHESIS CLASS F PROTEIN"/>
    <property type="match status" value="1"/>
</dbReference>
<keyword evidence="4" id="KW-1185">Reference proteome</keyword>
<gene>
    <name evidence="3" type="ORF">JOF53_008003</name>
</gene>
<dbReference type="NCBIfam" id="NF004846">
    <property type="entry name" value="PRK06197.1"/>
    <property type="match status" value="1"/>
</dbReference>